<protein>
    <submittedName>
        <fullName evidence="2">NADP-dependent oxidoreductase</fullName>
    </submittedName>
</protein>
<evidence type="ECO:0000313" key="2">
    <source>
        <dbReference type="EMBL" id="AYB34860.1"/>
    </source>
</evidence>
<sequence>MKTLVLSEFGSAENLKLVDLHVPEIQDHEVLIKVKAISINPVDVKTRAGHGLAARMREFMPIILGWDIAGTVTAVGNGVKGFRIGDDVFGMVNFPGHGKAYSEFVAAPADHVALKPSNISYEEAAAATLAALTAWQALVHHYAIKKGNRVFIHAAAGGVGHFAVQIAKHFGAHVIGSSSPENKDFVLNLGADEQFDYKNSKIETLAPVDFVLDCLGAENVEKSLAIIKPGGGVVSILGGATPAVVEKAKVRDVACSAFLVHSNGSDMKSLAELLAIGAIKSHVAKTYAFAEMNQAHKHVETGRTVGKVIVSVP</sequence>
<dbReference type="InterPro" id="IPR020843">
    <property type="entry name" value="ER"/>
</dbReference>
<dbReference type="Pfam" id="PF08240">
    <property type="entry name" value="ADH_N"/>
    <property type="match status" value="1"/>
</dbReference>
<dbReference type="Pfam" id="PF13602">
    <property type="entry name" value="ADH_zinc_N_2"/>
    <property type="match status" value="1"/>
</dbReference>
<reference evidence="3" key="1">
    <citation type="submission" date="2018-09" db="EMBL/GenBank/DDBJ databases">
        <title>Chryseolinea sp. KIS68-18 isolated from soil.</title>
        <authorList>
            <person name="Weon H.-Y."/>
            <person name="Kwon S.-W."/>
            <person name="Lee S.A."/>
        </authorList>
    </citation>
    <scope>NUCLEOTIDE SEQUENCE [LARGE SCALE GENOMIC DNA]</scope>
    <source>
        <strain evidence="3">KIS68-18</strain>
    </source>
</reference>
<dbReference type="PANTHER" id="PTHR11695">
    <property type="entry name" value="ALCOHOL DEHYDROGENASE RELATED"/>
    <property type="match status" value="1"/>
</dbReference>
<dbReference type="Gene3D" id="3.90.180.10">
    <property type="entry name" value="Medium-chain alcohol dehydrogenases, catalytic domain"/>
    <property type="match status" value="1"/>
</dbReference>
<dbReference type="SUPFAM" id="SSF50129">
    <property type="entry name" value="GroES-like"/>
    <property type="match status" value="1"/>
</dbReference>
<gene>
    <name evidence="2" type="ORF">D4L85_31665</name>
</gene>
<dbReference type="Proteomes" id="UP000266183">
    <property type="component" value="Chromosome"/>
</dbReference>
<dbReference type="InterPro" id="IPR013154">
    <property type="entry name" value="ADH-like_N"/>
</dbReference>
<dbReference type="PANTHER" id="PTHR11695:SF294">
    <property type="entry name" value="RETICULON-4-INTERACTING PROTEIN 1, MITOCHONDRIAL"/>
    <property type="match status" value="1"/>
</dbReference>
<dbReference type="InterPro" id="IPR036291">
    <property type="entry name" value="NAD(P)-bd_dom_sf"/>
</dbReference>
<dbReference type="EMBL" id="CP032382">
    <property type="protein sequence ID" value="AYB34860.1"/>
    <property type="molecule type" value="Genomic_DNA"/>
</dbReference>
<dbReference type="GO" id="GO:0016491">
    <property type="term" value="F:oxidoreductase activity"/>
    <property type="evidence" value="ECO:0007669"/>
    <property type="project" value="InterPro"/>
</dbReference>
<dbReference type="CDD" id="cd05289">
    <property type="entry name" value="MDR_like_2"/>
    <property type="match status" value="1"/>
</dbReference>
<dbReference type="InterPro" id="IPR050700">
    <property type="entry name" value="YIM1/Zinc_Alcohol_DH_Fams"/>
</dbReference>
<dbReference type="Gene3D" id="3.40.50.720">
    <property type="entry name" value="NAD(P)-binding Rossmann-like Domain"/>
    <property type="match status" value="1"/>
</dbReference>
<dbReference type="SMART" id="SM00829">
    <property type="entry name" value="PKS_ER"/>
    <property type="match status" value="1"/>
</dbReference>
<proteinExistence type="predicted"/>
<organism evidence="2 3">
    <name type="scientific">Chryseolinea soli</name>
    <dbReference type="NCBI Taxonomy" id="2321403"/>
    <lineage>
        <taxon>Bacteria</taxon>
        <taxon>Pseudomonadati</taxon>
        <taxon>Bacteroidota</taxon>
        <taxon>Cytophagia</taxon>
        <taxon>Cytophagales</taxon>
        <taxon>Fulvivirgaceae</taxon>
        <taxon>Chryseolinea</taxon>
    </lineage>
</organism>
<dbReference type="RefSeq" id="WP_119758113.1">
    <property type="nucleotide sequence ID" value="NZ_CP032382.1"/>
</dbReference>
<dbReference type="SUPFAM" id="SSF51735">
    <property type="entry name" value="NAD(P)-binding Rossmann-fold domains"/>
    <property type="match status" value="1"/>
</dbReference>
<keyword evidence="3" id="KW-1185">Reference proteome</keyword>
<dbReference type="AlphaFoldDB" id="A0A385SYM6"/>
<evidence type="ECO:0000313" key="3">
    <source>
        <dbReference type="Proteomes" id="UP000266183"/>
    </source>
</evidence>
<dbReference type="OrthoDB" id="648910at2"/>
<evidence type="ECO:0000259" key="1">
    <source>
        <dbReference type="SMART" id="SM00829"/>
    </source>
</evidence>
<accession>A0A385SYM6</accession>
<feature type="domain" description="Enoyl reductase (ER)" evidence="1">
    <location>
        <begin position="10"/>
        <end position="310"/>
    </location>
</feature>
<name>A0A385SYM6_9BACT</name>
<dbReference type="InterPro" id="IPR011032">
    <property type="entry name" value="GroES-like_sf"/>
</dbReference>
<dbReference type="KEGG" id="chk:D4L85_31665"/>